<organism evidence="2 3">
    <name type="scientific">Actinomycetospora chlora</name>
    <dbReference type="NCBI Taxonomy" id="663608"/>
    <lineage>
        <taxon>Bacteria</taxon>
        <taxon>Bacillati</taxon>
        <taxon>Actinomycetota</taxon>
        <taxon>Actinomycetes</taxon>
        <taxon>Pseudonocardiales</taxon>
        <taxon>Pseudonocardiaceae</taxon>
        <taxon>Actinomycetospora</taxon>
    </lineage>
</organism>
<dbReference type="RefSeq" id="WP_345420205.1">
    <property type="nucleotide sequence ID" value="NZ_BAABHO010000041.1"/>
</dbReference>
<evidence type="ECO:0000256" key="1">
    <source>
        <dbReference type="SAM" id="SignalP"/>
    </source>
</evidence>
<sequence>MFRRASGSLTPSAALSAAALTAMGLLAAAPLAQAAPAPADPTPTDDPAVGVSLLDDLTVLPVQACGVDAGVPILSDILDPTDAAPDATCTVVDHGAGAGDTGG</sequence>
<gene>
    <name evidence="2" type="ORF">GCM10023200_43510</name>
</gene>
<evidence type="ECO:0000313" key="2">
    <source>
        <dbReference type="EMBL" id="GAA4801798.1"/>
    </source>
</evidence>
<proteinExistence type="predicted"/>
<feature type="chain" id="PRO_5047044221" evidence="1">
    <location>
        <begin position="35"/>
        <end position="103"/>
    </location>
</feature>
<comment type="caution">
    <text evidence="2">The sequence shown here is derived from an EMBL/GenBank/DDBJ whole genome shotgun (WGS) entry which is preliminary data.</text>
</comment>
<accession>A0ABP9C021</accession>
<feature type="signal peptide" evidence="1">
    <location>
        <begin position="1"/>
        <end position="34"/>
    </location>
</feature>
<name>A0ABP9C021_9PSEU</name>
<keyword evidence="3" id="KW-1185">Reference proteome</keyword>
<keyword evidence="1" id="KW-0732">Signal</keyword>
<evidence type="ECO:0000313" key="3">
    <source>
        <dbReference type="Proteomes" id="UP001500928"/>
    </source>
</evidence>
<protein>
    <submittedName>
        <fullName evidence="2">Uncharacterized protein</fullName>
    </submittedName>
</protein>
<dbReference type="EMBL" id="BAABHO010000041">
    <property type="protein sequence ID" value="GAA4801798.1"/>
    <property type="molecule type" value="Genomic_DNA"/>
</dbReference>
<dbReference type="Proteomes" id="UP001500928">
    <property type="component" value="Unassembled WGS sequence"/>
</dbReference>
<reference evidence="3" key="1">
    <citation type="journal article" date="2019" name="Int. J. Syst. Evol. Microbiol.">
        <title>The Global Catalogue of Microorganisms (GCM) 10K type strain sequencing project: providing services to taxonomists for standard genome sequencing and annotation.</title>
        <authorList>
            <consortium name="The Broad Institute Genomics Platform"/>
            <consortium name="The Broad Institute Genome Sequencing Center for Infectious Disease"/>
            <person name="Wu L."/>
            <person name="Ma J."/>
        </authorList>
    </citation>
    <scope>NUCLEOTIDE SEQUENCE [LARGE SCALE GENOMIC DNA]</scope>
    <source>
        <strain evidence="3">JCM 17979</strain>
    </source>
</reference>